<comment type="caution">
    <text evidence="4">The sequence shown here is derived from an EMBL/GenBank/DDBJ whole genome shotgun (WGS) entry which is preliminary data.</text>
</comment>
<keyword evidence="5" id="KW-1185">Reference proteome</keyword>
<protein>
    <submittedName>
        <fullName evidence="4">Flagellar hook-length control protein FliK</fullName>
    </submittedName>
</protein>
<keyword evidence="1" id="KW-0175">Coiled coil</keyword>
<sequence>MMQVTGVNLKELDLKKDVKLKNNKKSSEKFGEDFTKVFDKNIKGSSKNVEQASIKEKKDSYKTEDEKINTIKDEAKEEQENKRKIKKQAEELLYSILGIFNQEDTINKIKEKLKESIGILEDLGSIENINKKEVLNEVLKKYNLDDNGLKKILGSFLSLDDNQENINSVEKLKGDIEGLLKKVEDFNRDNSIDKVKNTKSLKKFKGIENLKSIEDIKNSLKQNMVSFKEDLDDKSKTELKNNNSFLSSINSDEKDFLKILTKDPKEDKAISMDKVHLGLNKLSNLKIDNQEIAKQIKMPVINKYTFNNDIIKSIKFMNLNNLKELSVRIVPRELGELVIKVSVENGIMKANISSTTKETYQLLQNNAKEILSKLQAESIKVEEFSVDIYDQNNTANNSQNLKDRNENFNSYNQKSWKHSSNTIEDIVVEEGSNRETVDIEDVINILA</sequence>
<dbReference type="InterPro" id="IPR038610">
    <property type="entry name" value="FliK-like_C_sf"/>
</dbReference>
<dbReference type="Pfam" id="PF02120">
    <property type="entry name" value="Flg_hook"/>
    <property type="match status" value="1"/>
</dbReference>
<dbReference type="InterPro" id="IPR021136">
    <property type="entry name" value="Flagellar_hook_control-like_C"/>
</dbReference>
<feature type="domain" description="Flagellar hook-length control protein-like C-terminal" evidence="3">
    <location>
        <begin position="313"/>
        <end position="393"/>
    </location>
</feature>
<reference evidence="4 5" key="1">
    <citation type="submission" date="2023-07" db="EMBL/GenBank/DDBJ databases">
        <title>Genomic Encyclopedia of Type Strains, Phase IV (KMG-IV): sequencing the most valuable type-strain genomes for metagenomic binning, comparative biology and taxonomic classification.</title>
        <authorList>
            <person name="Goeker M."/>
        </authorList>
    </citation>
    <scope>NUCLEOTIDE SEQUENCE [LARGE SCALE GENOMIC DNA]</scope>
    <source>
        <strain evidence="4 5">DSM 1400</strain>
    </source>
</reference>
<keyword evidence="4" id="KW-0969">Cilium</keyword>
<dbReference type="EMBL" id="JAUSWN010000006">
    <property type="protein sequence ID" value="MDQ0479260.1"/>
    <property type="molecule type" value="Genomic_DNA"/>
</dbReference>
<dbReference type="CDD" id="cd17470">
    <property type="entry name" value="T3SS_Flik_C"/>
    <property type="match status" value="1"/>
</dbReference>
<feature type="region of interest" description="Disordered" evidence="2">
    <location>
        <begin position="45"/>
        <end position="67"/>
    </location>
</feature>
<organism evidence="4 5">
    <name type="scientific">Hathewaya limosa</name>
    <name type="common">Clostridium limosum</name>
    <dbReference type="NCBI Taxonomy" id="1536"/>
    <lineage>
        <taxon>Bacteria</taxon>
        <taxon>Bacillati</taxon>
        <taxon>Bacillota</taxon>
        <taxon>Clostridia</taxon>
        <taxon>Eubacteriales</taxon>
        <taxon>Clostridiaceae</taxon>
        <taxon>Hathewaya</taxon>
    </lineage>
</organism>
<gene>
    <name evidence="4" type="ORF">QOZ93_001000</name>
</gene>
<name>A0ABU0JS43_HATLI</name>
<keyword evidence="4" id="KW-0282">Flagellum</keyword>
<evidence type="ECO:0000256" key="1">
    <source>
        <dbReference type="SAM" id="Coils"/>
    </source>
</evidence>
<keyword evidence="4" id="KW-0966">Cell projection</keyword>
<evidence type="ECO:0000259" key="3">
    <source>
        <dbReference type="Pfam" id="PF02120"/>
    </source>
</evidence>
<dbReference type="Gene3D" id="3.30.750.140">
    <property type="match status" value="1"/>
</dbReference>
<evidence type="ECO:0000313" key="5">
    <source>
        <dbReference type="Proteomes" id="UP001224418"/>
    </source>
</evidence>
<feature type="coiled-coil region" evidence="1">
    <location>
        <begin position="169"/>
        <end position="230"/>
    </location>
</feature>
<feature type="compositionally biased region" description="Basic and acidic residues" evidence="2">
    <location>
        <begin position="53"/>
        <end position="67"/>
    </location>
</feature>
<dbReference type="Proteomes" id="UP001224418">
    <property type="component" value="Unassembled WGS sequence"/>
</dbReference>
<evidence type="ECO:0000256" key="2">
    <source>
        <dbReference type="SAM" id="MobiDB-lite"/>
    </source>
</evidence>
<evidence type="ECO:0000313" key="4">
    <source>
        <dbReference type="EMBL" id="MDQ0479260.1"/>
    </source>
</evidence>
<proteinExistence type="predicted"/>
<accession>A0ABU0JS43</accession>
<dbReference type="RefSeq" id="WP_307355350.1">
    <property type="nucleotide sequence ID" value="NZ_BAAACJ010000012.1"/>
</dbReference>